<keyword evidence="3" id="KW-1185">Reference proteome</keyword>
<dbReference type="SUPFAM" id="SSF56112">
    <property type="entry name" value="Protein kinase-like (PK-like)"/>
    <property type="match status" value="1"/>
</dbReference>
<protein>
    <submittedName>
        <fullName evidence="2">Uncharacterized protein</fullName>
    </submittedName>
</protein>
<evidence type="ECO:0000256" key="1">
    <source>
        <dbReference type="SAM" id="SignalP"/>
    </source>
</evidence>
<name>A0ABQ9TQI8_SAGOE</name>
<accession>A0ABQ9TQI8</accession>
<evidence type="ECO:0000313" key="2">
    <source>
        <dbReference type="EMBL" id="KAK2087047.1"/>
    </source>
</evidence>
<gene>
    <name evidence="2" type="ORF">P7K49_032954</name>
</gene>
<keyword evidence="1" id="KW-0732">Signal</keyword>
<dbReference type="InterPro" id="IPR011009">
    <property type="entry name" value="Kinase-like_dom_sf"/>
</dbReference>
<comment type="caution">
    <text evidence="2">The sequence shown here is derived from an EMBL/GenBank/DDBJ whole genome shotgun (WGS) entry which is preliminary data.</text>
</comment>
<reference evidence="2 3" key="1">
    <citation type="submission" date="2023-05" db="EMBL/GenBank/DDBJ databases">
        <title>B98-5 Cell Line De Novo Hybrid Assembly: An Optical Mapping Approach.</title>
        <authorList>
            <person name="Kananen K."/>
            <person name="Auerbach J.A."/>
            <person name="Kautto E."/>
            <person name="Blachly J.S."/>
        </authorList>
    </citation>
    <scope>NUCLEOTIDE SEQUENCE [LARGE SCALE GENOMIC DNA]</scope>
    <source>
        <strain evidence="2">B95-8</strain>
        <tissue evidence="2">Cell line</tissue>
    </source>
</reference>
<organism evidence="2 3">
    <name type="scientific">Saguinus oedipus</name>
    <name type="common">Cotton-top tamarin</name>
    <name type="synonym">Oedipomidas oedipus</name>
    <dbReference type="NCBI Taxonomy" id="9490"/>
    <lineage>
        <taxon>Eukaryota</taxon>
        <taxon>Metazoa</taxon>
        <taxon>Chordata</taxon>
        <taxon>Craniata</taxon>
        <taxon>Vertebrata</taxon>
        <taxon>Euteleostomi</taxon>
        <taxon>Mammalia</taxon>
        <taxon>Eutheria</taxon>
        <taxon>Euarchontoglires</taxon>
        <taxon>Primates</taxon>
        <taxon>Haplorrhini</taxon>
        <taxon>Platyrrhini</taxon>
        <taxon>Cebidae</taxon>
        <taxon>Callitrichinae</taxon>
        <taxon>Saguinus</taxon>
    </lineage>
</organism>
<dbReference type="Proteomes" id="UP001266305">
    <property type="component" value="Unassembled WGS sequence"/>
</dbReference>
<dbReference type="EMBL" id="JASSZA010000019">
    <property type="protein sequence ID" value="KAK2087047.1"/>
    <property type="molecule type" value="Genomic_DNA"/>
</dbReference>
<sequence>MQHRNLVRLLGVILHQGLYIVMEHVSKGRDTRSRAVPTPPAVSHPTQQGNLVNFLRTRGRALVNTAQLLQFSL</sequence>
<proteinExistence type="predicted"/>
<evidence type="ECO:0000313" key="3">
    <source>
        <dbReference type="Proteomes" id="UP001266305"/>
    </source>
</evidence>
<feature type="signal peptide" evidence="1">
    <location>
        <begin position="1"/>
        <end position="17"/>
    </location>
</feature>
<feature type="chain" id="PRO_5046261474" evidence="1">
    <location>
        <begin position="18"/>
        <end position="73"/>
    </location>
</feature>